<evidence type="ECO:0000313" key="1">
    <source>
        <dbReference type="EMBL" id="MTW12059.1"/>
    </source>
</evidence>
<dbReference type="AlphaFoldDB" id="A0A6L6QII4"/>
<dbReference type="PANTHER" id="PTHR42194:SF1">
    <property type="entry name" value="UPF0276 PROTEIN HI_1600"/>
    <property type="match status" value="1"/>
</dbReference>
<sequence>MYPSSAELLSADPRPPLGVGVSYEGRDPALLEMMLPYADIIEVTPETMSVADGDRIALDPAILAELKNIDREKTIVVHGVSLSIGSHDGWSPTYLHLLDELMDQVRVRWHSEHLGYTRVDGEHLGIMLALPRTEQAAELVAQRAWCLQQRYGLPFLLENIVHVVPDCPAHYSDAGFLNAIAAHSGCGLILDVYNLECDEHNHALDIQAFLAELDGSRVRELHVACGVQHNGLMLDVHSRLPRPCTMDLAQQVLRDVATEAQVIVYEFMPEAVPGLGHAAIADTLRQMRQREWR</sequence>
<dbReference type="PANTHER" id="PTHR42194">
    <property type="entry name" value="UPF0276 PROTEIN HI_1600"/>
    <property type="match status" value="1"/>
</dbReference>
<dbReference type="Proteomes" id="UP000472320">
    <property type="component" value="Unassembled WGS sequence"/>
</dbReference>
<dbReference type="Pfam" id="PF05114">
    <property type="entry name" value="MbnB_TglH_ChrH"/>
    <property type="match status" value="1"/>
</dbReference>
<dbReference type="EMBL" id="WNKX01000011">
    <property type="protein sequence ID" value="MTW12059.1"/>
    <property type="molecule type" value="Genomic_DNA"/>
</dbReference>
<comment type="caution">
    <text evidence="1">The sequence shown here is derived from an EMBL/GenBank/DDBJ whole genome shotgun (WGS) entry which is preliminary data.</text>
</comment>
<protein>
    <submittedName>
        <fullName evidence="1">DUF692 family protein</fullName>
    </submittedName>
</protein>
<dbReference type="RefSeq" id="WP_155455000.1">
    <property type="nucleotide sequence ID" value="NZ_WNKX01000011.1"/>
</dbReference>
<accession>A0A6L6QII4</accession>
<proteinExistence type="predicted"/>
<gene>
    <name evidence="1" type="ORF">GM658_15745</name>
</gene>
<dbReference type="Gene3D" id="3.20.20.150">
    <property type="entry name" value="Divalent-metal-dependent TIM barrel enzymes"/>
    <property type="match status" value="1"/>
</dbReference>
<keyword evidence="2" id="KW-1185">Reference proteome</keyword>
<reference evidence="1 2" key="1">
    <citation type="submission" date="2019-11" db="EMBL/GenBank/DDBJ databases">
        <title>Type strains purchased from KCTC, JCM and DSMZ.</title>
        <authorList>
            <person name="Lu H."/>
        </authorList>
    </citation>
    <scope>NUCLEOTIDE SEQUENCE [LARGE SCALE GENOMIC DNA]</scope>
    <source>
        <strain evidence="1 2">JCM 31587</strain>
    </source>
</reference>
<dbReference type="OrthoDB" id="9763101at2"/>
<organism evidence="1 2">
    <name type="scientific">Massilia eburnea</name>
    <dbReference type="NCBI Taxonomy" id="1776165"/>
    <lineage>
        <taxon>Bacteria</taxon>
        <taxon>Pseudomonadati</taxon>
        <taxon>Pseudomonadota</taxon>
        <taxon>Betaproteobacteria</taxon>
        <taxon>Burkholderiales</taxon>
        <taxon>Oxalobacteraceae</taxon>
        <taxon>Telluria group</taxon>
        <taxon>Massilia</taxon>
    </lineage>
</organism>
<name>A0A6L6QII4_9BURK</name>
<evidence type="ECO:0000313" key="2">
    <source>
        <dbReference type="Proteomes" id="UP000472320"/>
    </source>
</evidence>
<dbReference type="InterPro" id="IPR007801">
    <property type="entry name" value="MbnB/TglH/ChrH"/>
</dbReference>